<organism evidence="1 2">
    <name type="scientific">Candidatus Nanohalobium constans</name>
    <dbReference type="NCBI Taxonomy" id="2565781"/>
    <lineage>
        <taxon>Archaea</taxon>
        <taxon>Candidatus Nanohalarchaeota</taxon>
        <taxon>Candidatus Nanohalobia</taxon>
        <taxon>Candidatus Nanohalobiales</taxon>
        <taxon>Candidatus Nanohalobiaceae</taxon>
        <taxon>Candidatus Nanohalobium</taxon>
    </lineage>
</organism>
<dbReference type="RefSeq" id="WP_153550492.1">
    <property type="nucleotide sequence ID" value="NZ_CP040089.1"/>
</dbReference>
<dbReference type="GeneID" id="42365257"/>
<dbReference type="AlphaFoldDB" id="A0A5Q0UGI4"/>
<reference evidence="2" key="1">
    <citation type="submission" date="2019-05" db="EMBL/GenBank/DDBJ databases">
        <title>Candidatus Nanohalobium constans, a novel model system to study the DPANN nano-sized archaea: genomic and physiological characterization of a nanoarchaeon co-cultured with its chitinotrophic host.</title>
        <authorList>
            <person name="La Cono V."/>
            <person name="Arcadi E."/>
            <person name="Crisafi F."/>
            <person name="Denaro R."/>
            <person name="La Spada G."/>
            <person name="Messina E."/>
            <person name="Smedile F."/>
            <person name="Toshchakov S.V."/>
            <person name="Shevchenko M.A."/>
            <person name="Golyshin P.N."/>
            <person name="Golyshina O.V."/>
            <person name="Ferrer M."/>
            <person name="Rohde M."/>
            <person name="Mushegian A."/>
            <person name="Sorokin D.Y."/>
            <person name="Giuliano L."/>
            <person name="Yakimov M.M."/>
        </authorList>
    </citation>
    <scope>NUCLEOTIDE SEQUENCE [LARGE SCALE GENOMIC DNA]</scope>
    <source>
        <strain evidence="2">LC1Nh</strain>
    </source>
</reference>
<name>A0A5Q0UGI4_9ARCH</name>
<dbReference type="EMBL" id="CP040089">
    <property type="protein sequence ID" value="QGA80752.1"/>
    <property type="molecule type" value="Genomic_DNA"/>
</dbReference>
<evidence type="ECO:0000313" key="1">
    <source>
        <dbReference type="EMBL" id="QGA80752.1"/>
    </source>
</evidence>
<accession>A0A5Q0UGI4</accession>
<protein>
    <submittedName>
        <fullName evidence="1">Uncharacterized protein</fullName>
    </submittedName>
</protein>
<sequence length="139" mass="16070">MDYPVEDPRRGRVFDAGVENLEALAEVLSEYASKLETAVEMYDGEEQFRKATEFNRVAVRAYETIDEWQDDSEEYDDELLGKDPQVLAKEAQSVDKDEVQRRVDARNELLAAERNYLDAVRKAEQEVECSWRTVKSSLV</sequence>
<gene>
    <name evidence="1" type="ORF">LC1Nh_0868</name>
</gene>
<dbReference type="KEGG" id="ncon:LC1Nh_0868"/>
<evidence type="ECO:0000313" key="2">
    <source>
        <dbReference type="Proteomes" id="UP000377803"/>
    </source>
</evidence>
<dbReference type="Proteomes" id="UP000377803">
    <property type="component" value="Chromosome"/>
</dbReference>
<proteinExistence type="predicted"/>
<keyword evidence="2" id="KW-1185">Reference proteome</keyword>